<organism evidence="1 2">
    <name type="scientific">Sphingomonas jatrophae</name>
    <dbReference type="NCBI Taxonomy" id="1166337"/>
    <lineage>
        <taxon>Bacteria</taxon>
        <taxon>Pseudomonadati</taxon>
        <taxon>Pseudomonadota</taxon>
        <taxon>Alphaproteobacteria</taxon>
        <taxon>Sphingomonadales</taxon>
        <taxon>Sphingomonadaceae</taxon>
        <taxon>Sphingomonas</taxon>
    </lineage>
</organism>
<dbReference type="AlphaFoldDB" id="A0A1I6K1M5"/>
<dbReference type="RefSeq" id="WP_093312222.1">
    <property type="nucleotide sequence ID" value="NZ_FOZG01000001.1"/>
</dbReference>
<evidence type="ECO:0000313" key="1">
    <source>
        <dbReference type="EMBL" id="SFR85067.1"/>
    </source>
</evidence>
<evidence type="ECO:0000313" key="2">
    <source>
        <dbReference type="Proteomes" id="UP000198824"/>
    </source>
</evidence>
<sequence>MKRLTPLAALLVLAGCQPPHVEGAACDAGGRLGFALGETAGWFGSSPARPKSVTVMHIGGGEQVWNSRAPDHGLIARMIGAGEPQRPILLYGAALPGWMTSEPAASLLSGEHYWAHIWTDGGMATIEWTQGAKLPACPGSAGRLAPG</sequence>
<reference evidence="1 2" key="1">
    <citation type="submission" date="2016-10" db="EMBL/GenBank/DDBJ databases">
        <authorList>
            <person name="de Groot N.N."/>
        </authorList>
    </citation>
    <scope>NUCLEOTIDE SEQUENCE [LARGE SCALE GENOMIC DNA]</scope>
    <source>
        <strain evidence="1 2">S5-249</strain>
    </source>
</reference>
<proteinExistence type="predicted"/>
<protein>
    <submittedName>
        <fullName evidence="1">Uncharacterized protein</fullName>
    </submittedName>
</protein>
<dbReference type="Proteomes" id="UP000198824">
    <property type="component" value="Unassembled WGS sequence"/>
</dbReference>
<accession>A0A1I6K1M5</accession>
<dbReference type="STRING" id="1166337.SAMN05192580_1215"/>
<keyword evidence="2" id="KW-1185">Reference proteome</keyword>
<gene>
    <name evidence="1" type="ORF">SAMN05192580_1215</name>
</gene>
<dbReference type="EMBL" id="FOZG01000001">
    <property type="protein sequence ID" value="SFR85067.1"/>
    <property type="molecule type" value="Genomic_DNA"/>
</dbReference>
<name>A0A1I6K1M5_9SPHN</name>
<dbReference type="PROSITE" id="PS51257">
    <property type="entry name" value="PROKAR_LIPOPROTEIN"/>
    <property type="match status" value="1"/>
</dbReference>